<evidence type="ECO:0000256" key="2">
    <source>
        <dbReference type="SAM" id="Phobius"/>
    </source>
</evidence>
<organism evidence="3">
    <name type="scientific">Timema bartmani</name>
    <dbReference type="NCBI Taxonomy" id="61472"/>
    <lineage>
        <taxon>Eukaryota</taxon>
        <taxon>Metazoa</taxon>
        <taxon>Ecdysozoa</taxon>
        <taxon>Arthropoda</taxon>
        <taxon>Hexapoda</taxon>
        <taxon>Insecta</taxon>
        <taxon>Pterygota</taxon>
        <taxon>Neoptera</taxon>
        <taxon>Polyneoptera</taxon>
        <taxon>Phasmatodea</taxon>
        <taxon>Timematodea</taxon>
        <taxon>Timematoidea</taxon>
        <taxon>Timematidae</taxon>
        <taxon>Timema</taxon>
    </lineage>
</organism>
<keyword evidence="2" id="KW-0472">Membrane</keyword>
<dbReference type="PANTHER" id="PTHR43313">
    <property type="entry name" value="SHORT-CHAIN DEHYDROGENASE/REDUCTASE FAMILY 9C"/>
    <property type="match status" value="1"/>
</dbReference>
<keyword evidence="2" id="KW-1133">Transmembrane helix</keyword>
<dbReference type="InterPro" id="IPR036291">
    <property type="entry name" value="NAD(P)-bd_dom_sf"/>
</dbReference>
<dbReference type="Gene3D" id="3.40.50.720">
    <property type="entry name" value="NAD(P)-binding Rossmann-like Domain"/>
    <property type="match status" value="1"/>
</dbReference>
<dbReference type="PROSITE" id="PS00061">
    <property type="entry name" value="ADH_SHORT"/>
    <property type="match status" value="1"/>
</dbReference>
<dbReference type="GO" id="GO:0008202">
    <property type="term" value="P:steroid metabolic process"/>
    <property type="evidence" value="ECO:0007669"/>
    <property type="project" value="TreeGrafter"/>
</dbReference>
<dbReference type="EMBL" id="OD569816">
    <property type="protein sequence ID" value="CAD7448298.1"/>
    <property type="molecule type" value="Genomic_DNA"/>
</dbReference>
<evidence type="ECO:0000313" key="3">
    <source>
        <dbReference type="EMBL" id="CAD7448298.1"/>
    </source>
</evidence>
<dbReference type="Pfam" id="PF00106">
    <property type="entry name" value="adh_short"/>
    <property type="match status" value="1"/>
</dbReference>
<feature type="transmembrane region" description="Helical" evidence="2">
    <location>
        <begin position="348"/>
        <end position="367"/>
    </location>
</feature>
<feature type="transmembrane region" description="Helical" evidence="2">
    <location>
        <begin position="20"/>
        <end position="39"/>
    </location>
</feature>
<reference evidence="3" key="1">
    <citation type="submission" date="2020-11" db="EMBL/GenBank/DDBJ databases">
        <authorList>
            <person name="Tran Van P."/>
        </authorList>
    </citation>
    <scope>NUCLEOTIDE SEQUENCE</scope>
</reference>
<dbReference type="PRINTS" id="PR00081">
    <property type="entry name" value="GDHRDH"/>
</dbReference>
<dbReference type="GO" id="GO:0016491">
    <property type="term" value="F:oxidoreductase activity"/>
    <property type="evidence" value="ECO:0007669"/>
    <property type="project" value="UniProtKB-KW"/>
</dbReference>
<gene>
    <name evidence="3" type="ORF">TBIB3V08_LOCUS10585</name>
</gene>
<dbReference type="AlphaFoldDB" id="A0A7R9I5E1"/>
<accession>A0A7R9I5E1</accession>
<dbReference type="InterPro" id="IPR002347">
    <property type="entry name" value="SDR_fam"/>
</dbReference>
<keyword evidence="1" id="KW-0560">Oxidoreductase</keyword>
<keyword evidence="2" id="KW-0812">Transmembrane</keyword>
<protein>
    <submittedName>
        <fullName evidence="3">Uncharacterized protein</fullName>
    </submittedName>
</protein>
<proteinExistence type="predicted"/>
<dbReference type="SUPFAM" id="SSF51735">
    <property type="entry name" value="NAD(P)-binding Rossmann-fold domains"/>
    <property type="match status" value="1"/>
</dbReference>
<feature type="transmembrane region" description="Helical" evidence="2">
    <location>
        <begin position="51"/>
        <end position="73"/>
    </location>
</feature>
<dbReference type="InterPro" id="IPR020904">
    <property type="entry name" value="Sc_DH/Rdtase_CS"/>
</dbReference>
<dbReference type="PANTHER" id="PTHR43313:SF36">
    <property type="entry name" value="D-BETA-HYDROXYBUTYRATE DEHYDROGENASE, MITOCHONDRIAL"/>
    <property type="match status" value="1"/>
</dbReference>
<evidence type="ECO:0000256" key="1">
    <source>
        <dbReference type="ARBA" id="ARBA00023002"/>
    </source>
</evidence>
<name>A0A7R9I5E1_9NEOP</name>
<sequence length="420" mass="47364">MNSLSDAMSVFQKSTTVMRYSFLLLGLLFVGVFGVFKFLSASILPNLLTNLGLGLLAMVIADLGVKLVVNVVPRVNLPHLEKRAVFITGCSSGFGLQLAKRLDALGVTVYAGLRNSQCAGALELQATCSKNLHIVIIDVTKDEDVKNAVKYVNKTIGDKVFWSLVNNAGISIFGLTEWVDVTEYRRLYETNVLGCVRVTQAFLPLLRENQGRIVVTGSVSGRFAYPFLIPYSMTKFALTSYVDGLRREMRQWGVGVYWVQPHLYRTNLSELEVVVRQSNQVWGAATEEVKSSYGEDFFKNYLERGTGYIGENASNNIDEPVSDLIDAAVGATPQYCYTPGMKARFEMFLARYLPIYLIELMFLLFQYCYTPGMKARFEMFLARYLPIYLTDIYTEMNVNLKFPAAVLERKRLQRDSKKLH</sequence>